<protein>
    <submittedName>
        <fullName evidence="1">Uncharacterized protein</fullName>
    </submittedName>
</protein>
<accession>A0A0A9GYX6</accession>
<dbReference type="AlphaFoldDB" id="A0A0A9GYX6"/>
<sequence>MDVLPMWSCSGGEVLTWSPSPFRACLEGLLPASSLPGSRKLMHYSVKLFRKLRQK</sequence>
<proteinExistence type="predicted"/>
<reference evidence="1" key="1">
    <citation type="submission" date="2014-09" db="EMBL/GenBank/DDBJ databases">
        <authorList>
            <person name="Magalhaes I.L.F."/>
            <person name="Oliveira U."/>
            <person name="Santos F.R."/>
            <person name="Vidigal T.H.D.A."/>
            <person name="Brescovit A.D."/>
            <person name="Santos A.J."/>
        </authorList>
    </citation>
    <scope>NUCLEOTIDE SEQUENCE</scope>
    <source>
        <tissue evidence="1">Shoot tissue taken approximately 20 cm above the soil surface</tissue>
    </source>
</reference>
<reference evidence="1" key="2">
    <citation type="journal article" date="2015" name="Data Brief">
        <title>Shoot transcriptome of the giant reed, Arundo donax.</title>
        <authorList>
            <person name="Barrero R.A."/>
            <person name="Guerrero F.D."/>
            <person name="Moolhuijzen P."/>
            <person name="Goolsby J.A."/>
            <person name="Tidwell J."/>
            <person name="Bellgard S.E."/>
            <person name="Bellgard M.I."/>
        </authorList>
    </citation>
    <scope>NUCLEOTIDE SEQUENCE</scope>
    <source>
        <tissue evidence="1">Shoot tissue taken approximately 20 cm above the soil surface</tissue>
    </source>
</reference>
<evidence type="ECO:0000313" key="1">
    <source>
        <dbReference type="EMBL" id="JAE28744.1"/>
    </source>
</evidence>
<organism evidence="1">
    <name type="scientific">Arundo donax</name>
    <name type="common">Giant reed</name>
    <name type="synonym">Donax arundinaceus</name>
    <dbReference type="NCBI Taxonomy" id="35708"/>
    <lineage>
        <taxon>Eukaryota</taxon>
        <taxon>Viridiplantae</taxon>
        <taxon>Streptophyta</taxon>
        <taxon>Embryophyta</taxon>
        <taxon>Tracheophyta</taxon>
        <taxon>Spermatophyta</taxon>
        <taxon>Magnoliopsida</taxon>
        <taxon>Liliopsida</taxon>
        <taxon>Poales</taxon>
        <taxon>Poaceae</taxon>
        <taxon>PACMAD clade</taxon>
        <taxon>Arundinoideae</taxon>
        <taxon>Arundineae</taxon>
        <taxon>Arundo</taxon>
    </lineage>
</organism>
<name>A0A0A9GYX6_ARUDO</name>
<dbReference type="EMBL" id="GBRH01169152">
    <property type="protein sequence ID" value="JAE28744.1"/>
    <property type="molecule type" value="Transcribed_RNA"/>
</dbReference>